<name>R7QE50_CHOCR</name>
<dbReference type="AlphaFoldDB" id="R7QE50"/>
<protein>
    <submittedName>
        <fullName evidence="3">Glycosyltransferase, family GT47</fullName>
    </submittedName>
</protein>
<keyword evidence="3" id="KW-0808">Transferase</keyword>
<feature type="domain" description="Exostosin GT47" evidence="2">
    <location>
        <begin position="73"/>
        <end position="378"/>
    </location>
</feature>
<dbReference type="Proteomes" id="UP000012073">
    <property type="component" value="Unassembled WGS sequence"/>
</dbReference>
<dbReference type="SMR" id="R7QE50"/>
<dbReference type="InterPro" id="IPR004263">
    <property type="entry name" value="Exostosin"/>
</dbReference>
<evidence type="ECO:0000256" key="1">
    <source>
        <dbReference type="ARBA" id="ARBA00010271"/>
    </source>
</evidence>
<dbReference type="RefSeq" id="XP_005716178.1">
    <property type="nucleotide sequence ID" value="XM_005716121.1"/>
</dbReference>
<dbReference type="InterPro" id="IPR040911">
    <property type="entry name" value="Exostosin_GT47"/>
</dbReference>
<dbReference type="OrthoDB" id="1924787at2759"/>
<dbReference type="GO" id="GO:0016757">
    <property type="term" value="F:glycosyltransferase activity"/>
    <property type="evidence" value="ECO:0007669"/>
    <property type="project" value="InterPro"/>
</dbReference>
<gene>
    <name evidence="3" type="ORF">CHC_T00009415001</name>
</gene>
<dbReference type="Gramene" id="CDF36359">
    <property type="protein sequence ID" value="CDF36359"/>
    <property type="gene ID" value="CHC_T00009415001"/>
</dbReference>
<evidence type="ECO:0000313" key="3">
    <source>
        <dbReference type="EMBL" id="CDF36359.1"/>
    </source>
</evidence>
<proteinExistence type="inferred from homology"/>
<evidence type="ECO:0000313" key="4">
    <source>
        <dbReference type="Proteomes" id="UP000012073"/>
    </source>
</evidence>
<keyword evidence="4" id="KW-1185">Reference proteome</keyword>
<evidence type="ECO:0000259" key="2">
    <source>
        <dbReference type="Pfam" id="PF03016"/>
    </source>
</evidence>
<dbReference type="Pfam" id="PF03016">
    <property type="entry name" value="Exostosin_GT47"/>
    <property type="match status" value="1"/>
</dbReference>
<reference evidence="4" key="1">
    <citation type="journal article" date="2013" name="Proc. Natl. Acad. Sci. U.S.A.">
        <title>Genome structure and metabolic features in the red seaweed Chondrus crispus shed light on evolution of the Archaeplastida.</title>
        <authorList>
            <person name="Collen J."/>
            <person name="Porcel B."/>
            <person name="Carre W."/>
            <person name="Ball S.G."/>
            <person name="Chaparro C."/>
            <person name="Tonon T."/>
            <person name="Barbeyron T."/>
            <person name="Michel G."/>
            <person name="Noel B."/>
            <person name="Valentin K."/>
            <person name="Elias M."/>
            <person name="Artiguenave F."/>
            <person name="Arun A."/>
            <person name="Aury J.M."/>
            <person name="Barbosa-Neto J.F."/>
            <person name="Bothwell J.H."/>
            <person name="Bouget F.Y."/>
            <person name="Brillet L."/>
            <person name="Cabello-Hurtado F."/>
            <person name="Capella-Gutierrez S."/>
            <person name="Charrier B."/>
            <person name="Cladiere L."/>
            <person name="Cock J.M."/>
            <person name="Coelho S.M."/>
            <person name="Colleoni C."/>
            <person name="Czjzek M."/>
            <person name="Da Silva C."/>
            <person name="Delage L."/>
            <person name="Denoeud F."/>
            <person name="Deschamps P."/>
            <person name="Dittami S.M."/>
            <person name="Gabaldon T."/>
            <person name="Gachon C.M."/>
            <person name="Groisillier A."/>
            <person name="Herve C."/>
            <person name="Jabbari K."/>
            <person name="Katinka M."/>
            <person name="Kloareg B."/>
            <person name="Kowalczyk N."/>
            <person name="Labadie K."/>
            <person name="Leblanc C."/>
            <person name="Lopez P.J."/>
            <person name="McLachlan D.H."/>
            <person name="Meslet-Cladiere L."/>
            <person name="Moustafa A."/>
            <person name="Nehr Z."/>
            <person name="Nyvall Collen P."/>
            <person name="Panaud O."/>
            <person name="Partensky F."/>
            <person name="Poulain J."/>
            <person name="Rensing S.A."/>
            <person name="Rousvoal S."/>
            <person name="Samson G."/>
            <person name="Symeonidi A."/>
            <person name="Weissenbach J."/>
            <person name="Zambounis A."/>
            <person name="Wincker P."/>
            <person name="Boyen C."/>
        </authorList>
    </citation>
    <scope>NUCLEOTIDE SEQUENCE [LARGE SCALE GENOMIC DNA]</scope>
    <source>
        <strain evidence="4">cv. Stackhouse</strain>
    </source>
</reference>
<sequence length="437" mass="49876">MASLLARCGNLGVTRMRTIFHALLLLLISIRICRFVGAPTRLTDSLADVANRGHLSAEHKGSRIFASATAGHRDVRVFVYNLPPKFNTLQVARSHQQPAPIRDPYCDENFYSAEVSVHKGLLASPARTMNPAQADFFYVPIYVTCYLINNHPNNLTKTGMFFDEAMSHIVHKYTYFNTSHGRDHVYTFTQGFGARLSGVNWKSWRNGIFLTHNGDFTSEEYTPRKDIVIPPNLGHYITPVYVDKKRRESLILERRRFLAQFGGQAFSSKISDHRGSNYSGGVRQYLASELYDTAGFRITGTRSNAYLDDMRDSMFCLAPEGWHPWSPRPYYGILLGCIPVVLSERQELAFEDAIPYDELVVWVRPNDVFSLNEILRAIPAEEILKRLKLMERIWSLFWYGEHRGGALSAILGELSRHKYSSAPRRHYAMFVGPRRGK</sequence>
<dbReference type="KEGG" id="ccp:CHC_T00009415001"/>
<dbReference type="OMA" id="KFHRSEH"/>
<dbReference type="GeneID" id="17323894"/>
<accession>R7QE50</accession>
<dbReference type="PANTHER" id="PTHR11062:SF281">
    <property type="entry name" value="EXOSTOSIN-LIKE 2"/>
    <property type="match status" value="1"/>
</dbReference>
<dbReference type="EMBL" id="HG001774">
    <property type="protein sequence ID" value="CDF36359.1"/>
    <property type="molecule type" value="Genomic_DNA"/>
</dbReference>
<organism evidence="3 4">
    <name type="scientific">Chondrus crispus</name>
    <name type="common">Carrageen Irish moss</name>
    <name type="synonym">Polymorpha crispa</name>
    <dbReference type="NCBI Taxonomy" id="2769"/>
    <lineage>
        <taxon>Eukaryota</taxon>
        <taxon>Rhodophyta</taxon>
        <taxon>Florideophyceae</taxon>
        <taxon>Rhodymeniophycidae</taxon>
        <taxon>Gigartinales</taxon>
        <taxon>Gigartinaceae</taxon>
        <taxon>Chondrus</taxon>
    </lineage>
</organism>
<comment type="similarity">
    <text evidence="1">Belongs to the glycosyltransferase 47 family.</text>
</comment>
<dbReference type="PANTHER" id="PTHR11062">
    <property type="entry name" value="EXOSTOSIN HEPARAN SULFATE GLYCOSYLTRANSFERASE -RELATED"/>
    <property type="match status" value="1"/>
</dbReference>